<keyword evidence="1" id="KW-0732">Signal</keyword>
<dbReference type="EMBL" id="BTSX01000005">
    <property type="protein sequence ID" value="GMS98669.1"/>
    <property type="molecule type" value="Genomic_DNA"/>
</dbReference>
<dbReference type="Proteomes" id="UP001432027">
    <property type="component" value="Unassembled WGS sequence"/>
</dbReference>
<sequence length="171" mass="19059">MRLLLPLILLTSAQGYVVKLINMQDKVDLPVRVSIPGQFGVNFNFTIYKGQRGPGGNDGWTSEYIRNVDTITVSVNNLFARFTPEDARTTRYTVGTNFTVTGSDTPPALRMSLEPDVEIGSEPPAAVFECNFPFCGKCTKQGQVPADPKVVKWSRQSYKHTALYAYKIFIE</sequence>
<evidence type="ECO:0000313" key="2">
    <source>
        <dbReference type="EMBL" id="GMS98669.1"/>
    </source>
</evidence>
<organism evidence="3 4">
    <name type="scientific">Pristionchus entomophagus</name>
    <dbReference type="NCBI Taxonomy" id="358040"/>
    <lineage>
        <taxon>Eukaryota</taxon>
        <taxon>Metazoa</taxon>
        <taxon>Ecdysozoa</taxon>
        <taxon>Nematoda</taxon>
        <taxon>Chromadorea</taxon>
        <taxon>Rhabditida</taxon>
        <taxon>Rhabditina</taxon>
        <taxon>Diplogasteromorpha</taxon>
        <taxon>Diplogasteroidea</taxon>
        <taxon>Neodiplogasteridae</taxon>
        <taxon>Pristionchus</taxon>
    </lineage>
</organism>
<name>A0AAV5TVW1_9BILA</name>
<keyword evidence="4" id="KW-1185">Reference proteome</keyword>
<accession>A0AAV5TVW1</accession>
<evidence type="ECO:0000313" key="3">
    <source>
        <dbReference type="EMBL" id="GMS98683.1"/>
    </source>
</evidence>
<gene>
    <name evidence="2" type="ORF">PENTCL1PPCAC_20844</name>
    <name evidence="3" type="ORF">PENTCL1PPCAC_20858</name>
</gene>
<feature type="signal peptide" evidence="1">
    <location>
        <begin position="1"/>
        <end position="15"/>
    </location>
</feature>
<dbReference type="EMBL" id="BTSX01000005">
    <property type="protein sequence ID" value="GMS98683.1"/>
    <property type="molecule type" value="Genomic_DNA"/>
</dbReference>
<protein>
    <submittedName>
        <fullName evidence="3">Uncharacterized protein</fullName>
    </submittedName>
</protein>
<proteinExistence type="predicted"/>
<reference evidence="3" key="1">
    <citation type="submission" date="2023-10" db="EMBL/GenBank/DDBJ databases">
        <title>Genome assembly of Pristionchus species.</title>
        <authorList>
            <person name="Yoshida K."/>
            <person name="Sommer R.J."/>
        </authorList>
    </citation>
    <scope>NUCLEOTIDE SEQUENCE</scope>
    <source>
        <strain evidence="3">RS0144</strain>
    </source>
</reference>
<feature type="chain" id="PRO_5044714699" evidence="1">
    <location>
        <begin position="16"/>
        <end position="171"/>
    </location>
</feature>
<evidence type="ECO:0000256" key="1">
    <source>
        <dbReference type="SAM" id="SignalP"/>
    </source>
</evidence>
<dbReference type="AlphaFoldDB" id="A0AAV5TVW1"/>
<comment type="caution">
    <text evidence="3">The sequence shown here is derived from an EMBL/GenBank/DDBJ whole genome shotgun (WGS) entry which is preliminary data.</text>
</comment>
<evidence type="ECO:0000313" key="4">
    <source>
        <dbReference type="Proteomes" id="UP001432027"/>
    </source>
</evidence>